<reference evidence="3" key="1">
    <citation type="submission" date="2022-05" db="EMBL/GenBank/DDBJ databases">
        <authorList>
            <person name="Jo J.-H."/>
            <person name="Im W.-T."/>
        </authorList>
    </citation>
    <scope>NUCLEOTIDE SEQUENCE</scope>
    <source>
        <strain evidence="3">RG327</strain>
    </source>
</reference>
<keyword evidence="3" id="KW-0808">Transferase</keyword>
<gene>
    <name evidence="3" type="ORF">LZ519_03235</name>
</gene>
<feature type="transmembrane region" description="Helical" evidence="1">
    <location>
        <begin position="257"/>
        <end position="280"/>
    </location>
</feature>
<organism evidence="3 4">
    <name type="scientific">Sphingomonas anseongensis</name>
    <dbReference type="NCBI Taxonomy" id="2908207"/>
    <lineage>
        <taxon>Bacteria</taxon>
        <taxon>Pseudomonadati</taxon>
        <taxon>Pseudomonadota</taxon>
        <taxon>Alphaproteobacteria</taxon>
        <taxon>Sphingomonadales</taxon>
        <taxon>Sphingomonadaceae</taxon>
        <taxon>Sphingomonas</taxon>
    </lineage>
</organism>
<protein>
    <submittedName>
        <fullName evidence="3">Acyltransferase</fullName>
    </submittedName>
</protein>
<feature type="transmembrane region" description="Helical" evidence="1">
    <location>
        <begin position="232"/>
        <end position="250"/>
    </location>
</feature>
<comment type="caution">
    <text evidence="3">The sequence shown here is derived from an EMBL/GenBank/DDBJ whole genome shotgun (WGS) entry which is preliminary data.</text>
</comment>
<dbReference type="InterPro" id="IPR002656">
    <property type="entry name" value="Acyl_transf_3_dom"/>
</dbReference>
<feature type="transmembrane region" description="Helical" evidence="1">
    <location>
        <begin position="185"/>
        <end position="202"/>
    </location>
</feature>
<dbReference type="Proteomes" id="UP001165343">
    <property type="component" value="Unassembled WGS sequence"/>
</dbReference>
<dbReference type="PANTHER" id="PTHR23028">
    <property type="entry name" value="ACETYLTRANSFERASE"/>
    <property type="match status" value="1"/>
</dbReference>
<feature type="transmembrane region" description="Helical" evidence="1">
    <location>
        <begin position="300"/>
        <end position="332"/>
    </location>
</feature>
<keyword evidence="4" id="KW-1185">Reference proteome</keyword>
<dbReference type="EMBL" id="JAMGBC010000001">
    <property type="protein sequence ID" value="MCL6678332.1"/>
    <property type="molecule type" value="Genomic_DNA"/>
</dbReference>
<feature type="transmembrane region" description="Helical" evidence="1">
    <location>
        <begin position="44"/>
        <end position="68"/>
    </location>
</feature>
<keyword evidence="1" id="KW-1133">Transmembrane helix</keyword>
<evidence type="ECO:0000259" key="2">
    <source>
        <dbReference type="Pfam" id="PF01757"/>
    </source>
</evidence>
<sequence length="354" mass="38628">MSFESLPRQREQNHFNLIRMIAASSVIISHSGNLSLSWDTPDPLYSLIGIDLGATAVLAFFAISGYFISLSFERRTSNSAFLLARVTRIIPALLVVSLACAFLIGPLFTDHPLGAYFSDESVWLYPLKNISLVGILYAIGLPGVFMHNPTPNIVNGPLWTLLFEGACYAGLFLIGVLGLLRRERFAVIVLAWAPAYLIIRYGPWPQFRYFAVFSLPFVVGVAFYLFRASGIRNGRVALVLFATAFALIVTGHGVQELWSVAVAYCVLWLGFARAPALLAYNKLGDYSYGTYIWGFPVGQVLAALIPGIGVAAMIALSLPLGVLCGALSWFCVERPALKLRNLGDSPHRQAATTA</sequence>
<dbReference type="Pfam" id="PF01757">
    <property type="entry name" value="Acyl_transf_3"/>
    <property type="match status" value="1"/>
</dbReference>
<dbReference type="GO" id="GO:0016746">
    <property type="term" value="F:acyltransferase activity"/>
    <property type="evidence" value="ECO:0007669"/>
    <property type="project" value="UniProtKB-KW"/>
</dbReference>
<evidence type="ECO:0000313" key="3">
    <source>
        <dbReference type="EMBL" id="MCL6678332.1"/>
    </source>
</evidence>
<feature type="domain" description="Acyltransferase 3" evidence="2">
    <location>
        <begin position="15"/>
        <end position="325"/>
    </location>
</feature>
<keyword evidence="3" id="KW-0012">Acyltransferase</keyword>
<feature type="transmembrane region" description="Helical" evidence="1">
    <location>
        <begin position="20"/>
        <end position="38"/>
    </location>
</feature>
<dbReference type="PANTHER" id="PTHR23028:SF53">
    <property type="entry name" value="ACYL_TRANSF_3 DOMAIN-CONTAINING PROTEIN"/>
    <property type="match status" value="1"/>
</dbReference>
<keyword evidence="1" id="KW-0472">Membrane</keyword>
<keyword evidence="1" id="KW-0812">Transmembrane</keyword>
<feature type="transmembrane region" description="Helical" evidence="1">
    <location>
        <begin position="158"/>
        <end position="179"/>
    </location>
</feature>
<evidence type="ECO:0000313" key="4">
    <source>
        <dbReference type="Proteomes" id="UP001165343"/>
    </source>
</evidence>
<feature type="transmembrane region" description="Helical" evidence="1">
    <location>
        <begin position="89"/>
        <end position="109"/>
    </location>
</feature>
<accession>A0ABT0RDK7</accession>
<dbReference type="RefSeq" id="WP_249867292.1">
    <property type="nucleotide sequence ID" value="NZ_JAMGBC010000001.1"/>
</dbReference>
<name>A0ABT0RDK7_9SPHN</name>
<proteinExistence type="predicted"/>
<evidence type="ECO:0000256" key="1">
    <source>
        <dbReference type="SAM" id="Phobius"/>
    </source>
</evidence>
<dbReference type="InterPro" id="IPR050879">
    <property type="entry name" value="Acyltransferase_3"/>
</dbReference>
<feature type="transmembrane region" description="Helical" evidence="1">
    <location>
        <begin position="129"/>
        <end position="146"/>
    </location>
</feature>
<feature type="transmembrane region" description="Helical" evidence="1">
    <location>
        <begin position="209"/>
        <end position="226"/>
    </location>
</feature>